<protein>
    <submittedName>
        <fullName evidence="3">Undecaprenyl-diphosphatase</fullName>
    </submittedName>
</protein>
<keyword evidence="1" id="KW-0472">Membrane</keyword>
<dbReference type="OrthoDB" id="9789113at2"/>
<dbReference type="Gene3D" id="1.20.144.10">
    <property type="entry name" value="Phosphatidic acid phosphatase type 2/haloperoxidase"/>
    <property type="match status" value="1"/>
</dbReference>
<dbReference type="CDD" id="cd03385">
    <property type="entry name" value="PAP2_BcrC_like"/>
    <property type="match status" value="1"/>
</dbReference>
<evidence type="ECO:0000313" key="4">
    <source>
        <dbReference type="Proteomes" id="UP000198956"/>
    </source>
</evidence>
<feature type="transmembrane region" description="Helical" evidence="1">
    <location>
        <begin position="100"/>
        <end position="119"/>
    </location>
</feature>
<dbReference type="GO" id="GO:0050380">
    <property type="term" value="F:undecaprenyl-diphosphatase activity"/>
    <property type="evidence" value="ECO:0007669"/>
    <property type="project" value="InterPro"/>
</dbReference>
<feature type="transmembrane region" description="Helical" evidence="1">
    <location>
        <begin position="56"/>
        <end position="80"/>
    </location>
</feature>
<dbReference type="PANTHER" id="PTHR14969:SF58">
    <property type="entry name" value="UNDECAPRENYL-DIPHOSPHATASE BCRC"/>
    <property type="match status" value="1"/>
</dbReference>
<accession>A0A1G7ZC02</accession>
<keyword evidence="1" id="KW-0812">Transmembrane</keyword>
<evidence type="ECO:0000313" key="3">
    <source>
        <dbReference type="EMBL" id="SDH06117.1"/>
    </source>
</evidence>
<dbReference type="SMART" id="SM00014">
    <property type="entry name" value="acidPPc"/>
    <property type="match status" value="1"/>
</dbReference>
<evidence type="ECO:0000259" key="2">
    <source>
        <dbReference type="SMART" id="SM00014"/>
    </source>
</evidence>
<dbReference type="GO" id="GO:0005886">
    <property type="term" value="C:plasma membrane"/>
    <property type="evidence" value="ECO:0007669"/>
    <property type="project" value="InterPro"/>
</dbReference>
<dbReference type="AlphaFoldDB" id="A0A1G7ZC02"/>
<feature type="transmembrane region" description="Helical" evidence="1">
    <location>
        <begin position="6"/>
        <end position="24"/>
    </location>
</feature>
<dbReference type="PANTHER" id="PTHR14969">
    <property type="entry name" value="SPHINGOSINE-1-PHOSPHATE PHOSPHOHYDROLASE"/>
    <property type="match status" value="1"/>
</dbReference>
<dbReference type="InterPro" id="IPR036938">
    <property type="entry name" value="PAP2/HPO_sf"/>
</dbReference>
<dbReference type="SUPFAM" id="SSF48317">
    <property type="entry name" value="Acid phosphatase/Vanadium-dependent haloperoxidase"/>
    <property type="match status" value="1"/>
</dbReference>
<reference evidence="3 4" key="1">
    <citation type="submission" date="2016-10" db="EMBL/GenBank/DDBJ databases">
        <authorList>
            <person name="de Groot N.N."/>
        </authorList>
    </citation>
    <scope>NUCLEOTIDE SEQUENCE [LARGE SCALE GENOMIC DNA]</scope>
    <source>
        <strain evidence="3 4">L 420-91</strain>
    </source>
</reference>
<dbReference type="InterPro" id="IPR000326">
    <property type="entry name" value="PAP2/HPO"/>
</dbReference>
<keyword evidence="1" id="KW-1133">Transmembrane helix</keyword>
<dbReference type="Pfam" id="PF01569">
    <property type="entry name" value="PAP2"/>
    <property type="match status" value="1"/>
</dbReference>
<name>A0A1G7ZC02_ANETH</name>
<sequence>MALLNLDYHLFQFINHLAVVYLFLNPIMRFLAQDGENVFYVGIIFYWFTRKKENRWMVIQSLVAACVALGISGLIGDFLYRDRPFVTHHVIQLIPHAVNASFPSDHATAAFVIATSILIFRKKEGFVWLTLAAGIAFSRIWVGAHYPGDVFAGILLGIFSAKAIHKWLQKWGIIALLLHRGLVLYERVEQRILPVNGNKSKQPVG</sequence>
<dbReference type="InterPro" id="IPR033879">
    <property type="entry name" value="UPP_Pase"/>
</dbReference>
<dbReference type="RefSeq" id="WP_057898769.1">
    <property type="nucleotide sequence ID" value="NZ_FNDE01000010.1"/>
</dbReference>
<evidence type="ECO:0000256" key="1">
    <source>
        <dbReference type="SAM" id="Phobius"/>
    </source>
</evidence>
<proteinExistence type="predicted"/>
<feature type="transmembrane region" description="Helical" evidence="1">
    <location>
        <begin position="126"/>
        <end position="144"/>
    </location>
</feature>
<organism evidence="3 4">
    <name type="scientific">Aneurinibacillus thermoaerophilus</name>
    <dbReference type="NCBI Taxonomy" id="143495"/>
    <lineage>
        <taxon>Bacteria</taxon>
        <taxon>Bacillati</taxon>
        <taxon>Bacillota</taxon>
        <taxon>Bacilli</taxon>
        <taxon>Bacillales</taxon>
        <taxon>Paenibacillaceae</taxon>
        <taxon>Aneurinibacillus group</taxon>
        <taxon>Aneurinibacillus</taxon>
    </lineage>
</organism>
<dbReference type="Proteomes" id="UP000198956">
    <property type="component" value="Unassembled WGS sequence"/>
</dbReference>
<feature type="domain" description="Phosphatidic acid phosphatase type 2/haloperoxidase" evidence="2">
    <location>
        <begin position="59"/>
        <end position="165"/>
    </location>
</feature>
<gene>
    <name evidence="3" type="ORF">SAMN04489735_101010</name>
</gene>
<dbReference type="EMBL" id="FNDE01000010">
    <property type="protein sequence ID" value="SDH06117.1"/>
    <property type="molecule type" value="Genomic_DNA"/>
</dbReference>